<name>A0A506UZB1_9GAMM</name>
<dbReference type="GO" id="GO:0009288">
    <property type="term" value="C:bacterial-type flagellum"/>
    <property type="evidence" value="ECO:0007669"/>
    <property type="project" value="UniProtKB-UniRule"/>
</dbReference>
<accession>A0A506UZB1</accession>
<dbReference type="InterPro" id="IPR053716">
    <property type="entry name" value="Flag_assembly_chemotaxis_eff"/>
</dbReference>
<evidence type="ECO:0000313" key="13">
    <source>
        <dbReference type="EMBL" id="TPW38699.1"/>
    </source>
</evidence>
<comment type="caution">
    <text evidence="13">The sequence shown here is derived from an EMBL/GenBank/DDBJ whole genome shotgun (WGS) entry which is preliminary data.</text>
</comment>
<keyword evidence="10 11" id="KW-1006">Bacterial flagellum protein export</keyword>
<dbReference type="GO" id="GO:0003774">
    <property type="term" value="F:cytoskeletal motor activity"/>
    <property type="evidence" value="ECO:0007669"/>
    <property type="project" value="UniProtKB-UniRule"/>
</dbReference>
<sequence length="148" mass="17493">MAKANSAMETLRDLAQKEVEEAAIRLGTMRRAQQQADEQLTMLLNYQDEYRHRLNDNLSSGIASSRWSNYHQFIQTLEQAIEQHRRQLAQCTQKVEQALNAWRHKQQRLHAWETLQARSQASELLQENRLDQKRMDEYAQRASLRKGE</sequence>
<keyword evidence="13" id="KW-0966">Cell projection</keyword>
<evidence type="ECO:0000256" key="3">
    <source>
        <dbReference type="ARBA" id="ARBA00020392"/>
    </source>
</evidence>
<reference evidence="13 14" key="1">
    <citation type="submission" date="2019-06" db="EMBL/GenBank/DDBJ databases">
        <authorList>
            <person name="Yang Y."/>
        </authorList>
    </citation>
    <scope>NUCLEOTIDE SEQUENCE [LARGE SCALE GENOMIC DNA]</scope>
    <source>
        <strain evidence="13 14">BIT-26</strain>
    </source>
</reference>
<evidence type="ECO:0000256" key="2">
    <source>
        <dbReference type="ARBA" id="ARBA00010004"/>
    </source>
</evidence>
<evidence type="ECO:0000256" key="5">
    <source>
        <dbReference type="ARBA" id="ARBA00022475"/>
    </source>
</evidence>
<evidence type="ECO:0000256" key="12">
    <source>
        <dbReference type="SAM" id="Coils"/>
    </source>
</evidence>
<dbReference type="GO" id="GO:0071973">
    <property type="term" value="P:bacterial-type flagellum-dependent cell motility"/>
    <property type="evidence" value="ECO:0007669"/>
    <property type="project" value="InterPro"/>
</dbReference>
<evidence type="ECO:0000256" key="7">
    <source>
        <dbReference type="ARBA" id="ARBA00022795"/>
    </source>
</evidence>
<gene>
    <name evidence="13" type="primary">fliJ</name>
    <name evidence="13" type="ORF">FKM52_20270</name>
</gene>
<keyword evidence="12" id="KW-0175">Coiled coil</keyword>
<organism evidence="13 14">
    <name type="scientific">Mixta tenebrionis</name>
    <dbReference type="NCBI Taxonomy" id="2562439"/>
    <lineage>
        <taxon>Bacteria</taxon>
        <taxon>Pseudomonadati</taxon>
        <taxon>Pseudomonadota</taxon>
        <taxon>Gammaproteobacteria</taxon>
        <taxon>Enterobacterales</taxon>
        <taxon>Erwiniaceae</taxon>
        <taxon>Mixta</taxon>
    </lineage>
</organism>
<evidence type="ECO:0000313" key="14">
    <source>
        <dbReference type="Proteomes" id="UP000319523"/>
    </source>
</evidence>
<dbReference type="GO" id="GO:0006935">
    <property type="term" value="P:chemotaxis"/>
    <property type="evidence" value="ECO:0007669"/>
    <property type="project" value="UniProtKB-UniRule"/>
</dbReference>
<keyword evidence="9 11" id="KW-0472">Membrane</keyword>
<keyword evidence="6 11" id="KW-0145">Chemotaxis</keyword>
<dbReference type="GO" id="GO:0015031">
    <property type="term" value="P:protein transport"/>
    <property type="evidence" value="ECO:0007669"/>
    <property type="project" value="UniProtKB-UniRule"/>
</dbReference>
<evidence type="ECO:0000256" key="9">
    <source>
        <dbReference type="ARBA" id="ARBA00023136"/>
    </source>
</evidence>
<comment type="similarity">
    <text evidence="2 11">Belongs to the FliJ family.</text>
</comment>
<dbReference type="InterPro" id="IPR052570">
    <property type="entry name" value="FliJ"/>
</dbReference>
<keyword evidence="13" id="KW-0969">Cilium</keyword>
<dbReference type="EMBL" id="VHQI01000019">
    <property type="protein sequence ID" value="TPW38699.1"/>
    <property type="molecule type" value="Genomic_DNA"/>
</dbReference>
<dbReference type="GO" id="GO:0044781">
    <property type="term" value="P:bacterial-type flagellum organization"/>
    <property type="evidence" value="ECO:0007669"/>
    <property type="project" value="UniProtKB-KW"/>
</dbReference>
<evidence type="ECO:0000256" key="6">
    <source>
        <dbReference type="ARBA" id="ARBA00022500"/>
    </source>
</evidence>
<dbReference type="Proteomes" id="UP000319523">
    <property type="component" value="Unassembled WGS sequence"/>
</dbReference>
<evidence type="ECO:0000256" key="10">
    <source>
        <dbReference type="ARBA" id="ARBA00023225"/>
    </source>
</evidence>
<dbReference type="OrthoDB" id="6465096at2"/>
<feature type="coiled-coil region" evidence="12">
    <location>
        <begin position="1"/>
        <end position="49"/>
    </location>
</feature>
<comment type="subcellular location">
    <subcellularLocation>
        <location evidence="1">Cell membrane</location>
        <topology evidence="1">Peripheral membrane protein</topology>
        <orientation evidence="1">Cytoplasmic side</orientation>
    </subcellularLocation>
</comment>
<keyword evidence="5 11" id="KW-1003">Cell membrane</keyword>
<evidence type="ECO:0000256" key="11">
    <source>
        <dbReference type="PIRNR" id="PIRNR019404"/>
    </source>
</evidence>
<dbReference type="AlphaFoldDB" id="A0A506UZB1"/>
<keyword evidence="8 11" id="KW-0653">Protein transport</keyword>
<evidence type="ECO:0000256" key="1">
    <source>
        <dbReference type="ARBA" id="ARBA00004413"/>
    </source>
</evidence>
<dbReference type="PANTHER" id="PTHR38786:SF1">
    <property type="entry name" value="FLAGELLAR FLIJ PROTEIN"/>
    <property type="match status" value="1"/>
</dbReference>
<keyword evidence="4 11" id="KW-0813">Transport</keyword>
<proteinExistence type="inferred from homology"/>
<comment type="function">
    <text evidence="11">Flagellar protein that affects chemotactic events.</text>
</comment>
<dbReference type="InterPro" id="IPR018006">
    <property type="entry name" value="Flag_FliJ_proteobac"/>
</dbReference>
<dbReference type="Gene3D" id="1.10.287.1700">
    <property type="match status" value="1"/>
</dbReference>
<evidence type="ECO:0000256" key="8">
    <source>
        <dbReference type="ARBA" id="ARBA00022927"/>
    </source>
</evidence>
<dbReference type="PIRSF" id="PIRSF019404">
    <property type="entry name" value="FliJ"/>
    <property type="match status" value="1"/>
</dbReference>
<dbReference type="InterPro" id="IPR012823">
    <property type="entry name" value="Flagell_FliJ"/>
</dbReference>
<keyword evidence="14" id="KW-1185">Reference proteome</keyword>
<keyword evidence="13" id="KW-0282">Flagellum</keyword>
<dbReference type="GO" id="GO:0005886">
    <property type="term" value="C:plasma membrane"/>
    <property type="evidence" value="ECO:0007669"/>
    <property type="project" value="UniProtKB-SubCell"/>
</dbReference>
<feature type="coiled-coil region" evidence="12">
    <location>
        <begin position="74"/>
        <end position="101"/>
    </location>
</feature>
<dbReference type="NCBIfam" id="TIGR02473">
    <property type="entry name" value="flagell_FliJ"/>
    <property type="match status" value="1"/>
</dbReference>
<dbReference type="Pfam" id="PF02050">
    <property type="entry name" value="FliJ"/>
    <property type="match status" value="1"/>
</dbReference>
<dbReference type="PRINTS" id="PR01004">
    <property type="entry name" value="FLGFLIJ"/>
</dbReference>
<keyword evidence="7 11" id="KW-1005">Bacterial flagellum biogenesis</keyword>
<dbReference type="PANTHER" id="PTHR38786">
    <property type="entry name" value="FLAGELLAR FLIJ PROTEIN"/>
    <property type="match status" value="1"/>
</dbReference>
<protein>
    <recommendedName>
        <fullName evidence="3 11">Flagellar FliJ protein</fullName>
    </recommendedName>
</protein>
<evidence type="ECO:0000256" key="4">
    <source>
        <dbReference type="ARBA" id="ARBA00022448"/>
    </source>
</evidence>
<dbReference type="RefSeq" id="WP_141177937.1">
    <property type="nucleotide sequence ID" value="NZ_JBHUFX010000011.1"/>
</dbReference>